<dbReference type="PANTHER" id="PTHR46796:SF6">
    <property type="entry name" value="ARAC SUBFAMILY"/>
    <property type="match status" value="1"/>
</dbReference>
<dbReference type="Pfam" id="PF12833">
    <property type="entry name" value="HTH_18"/>
    <property type="match status" value="1"/>
</dbReference>
<evidence type="ECO:0000256" key="1">
    <source>
        <dbReference type="ARBA" id="ARBA00023015"/>
    </source>
</evidence>
<dbReference type="Gene3D" id="1.10.10.60">
    <property type="entry name" value="Homeodomain-like"/>
    <property type="match status" value="1"/>
</dbReference>
<dbReference type="InterPro" id="IPR018060">
    <property type="entry name" value="HTH_AraC"/>
</dbReference>
<dbReference type="EMBL" id="JBHSFQ010000008">
    <property type="protein sequence ID" value="MFC4562424.1"/>
    <property type="molecule type" value="Genomic_DNA"/>
</dbReference>
<dbReference type="InterPro" id="IPR009057">
    <property type="entry name" value="Homeodomain-like_sf"/>
</dbReference>
<gene>
    <name evidence="6" type="ORF">ACFO4E_11225</name>
</gene>
<dbReference type="InterPro" id="IPR050204">
    <property type="entry name" value="AraC_XylS_family_regulators"/>
</dbReference>
<dbReference type="SMART" id="SM00342">
    <property type="entry name" value="HTH_ARAC"/>
    <property type="match status" value="1"/>
</dbReference>
<keyword evidence="2" id="KW-0238">DNA-binding</keyword>
<dbReference type="Proteomes" id="UP001595923">
    <property type="component" value="Unassembled WGS sequence"/>
</dbReference>
<evidence type="ECO:0000256" key="4">
    <source>
        <dbReference type="SAM" id="MobiDB-lite"/>
    </source>
</evidence>
<dbReference type="PANTHER" id="PTHR46796">
    <property type="entry name" value="HTH-TYPE TRANSCRIPTIONAL ACTIVATOR RHAS-RELATED"/>
    <property type="match status" value="1"/>
</dbReference>
<reference evidence="7" key="1">
    <citation type="journal article" date="2019" name="Int. J. Syst. Evol. Microbiol.">
        <title>The Global Catalogue of Microorganisms (GCM) 10K type strain sequencing project: providing services to taxonomists for standard genome sequencing and annotation.</title>
        <authorList>
            <consortium name="The Broad Institute Genomics Platform"/>
            <consortium name="The Broad Institute Genome Sequencing Center for Infectious Disease"/>
            <person name="Wu L."/>
            <person name="Ma J."/>
        </authorList>
    </citation>
    <scope>NUCLEOTIDE SEQUENCE [LARGE SCALE GENOMIC DNA]</scope>
    <source>
        <strain evidence="7">XZYJ18</strain>
    </source>
</reference>
<dbReference type="InterPro" id="IPR018062">
    <property type="entry name" value="HTH_AraC-typ_CS"/>
</dbReference>
<proteinExistence type="predicted"/>
<dbReference type="RefSeq" id="WP_378573635.1">
    <property type="nucleotide sequence ID" value="NZ_JBHSFQ010000008.1"/>
</dbReference>
<dbReference type="PROSITE" id="PS00041">
    <property type="entry name" value="HTH_ARAC_FAMILY_1"/>
    <property type="match status" value="1"/>
</dbReference>
<evidence type="ECO:0000256" key="2">
    <source>
        <dbReference type="ARBA" id="ARBA00023125"/>
    </source>
</evidence>
<name>A0ABV9DU40_9ACTN</name>
<feature type="region of interest" description="Disordered" evidence="4">
    <location>
        <begin position="312"/>
        <end position="338"/>
    </location>
</feature>
<evidence type="ECO:0000313" key="7">
    <source>
        <dbReference type="Proteomes" id="UP001595923"/>
    </source>
</evidence>
<protein>
    <submittedName>
        <fullName evidence="6">AraC family transcriptional regulator</fullName>
    </submittedName>
</protein>
<comment type="caution">
    <text evidence="6">The sequence shown here is derived from an EMBL/GenBank/DDBJ whole genome shotgun (WGS) entry which is preliminary data.</text>
</comment>
<evidence type="ECO:0000259" key="5">
    <source>
        <dbReference type="PROSITE" id="PS01124"/>
    </source>
</evidence>
<dbReference type="Pfam" id="PF14525">
    <property type="entry name" value="AraC_binding_2"/>
    <property type="match status" value="1"/>
</dbReference>
<keyword evidence="1" id="KW-0805">Transcription regulation</keyword>
<keyword evidence="7" id="KW-1185">Reference proteome</keyword>
<organism evidence="6 7">
    <name type="scientific">Nocardiopsis mangrovi</name>
    <dbReference type="NCBI Taxonomy" id="1179818"/>
    <lineage>
        <taxon>Bacteria</taxon>
        <taxon>Bacillati</taxon>
        <taxon>Actinomycetota</taxon>
        <taxon>Actinomycetes</taxon>
        <taxon>Streptosporangiales</taxon>
        <taxon>Nocardiopsidaceae</taxon>
        <taxon>Nocardiopsis</taxon>
    </lineage>
</organism>
<feature type="domain" description="HTH araC/xylS-type" evidence="5">
    <location>
        <begin position="218"/>
        <end position="319"/>
    </location>
</feature>
<accession>A0ABV9DU40</accession>
<keyword evidence="3" id="KW-0804">Transcription</keyword>
<evidence type="ECO:0000256" key="3">
    <source>
        <dbReference type="ARBA" id="ARBA00023163"/>
    </source>
</evidence>
<dbReference type="InterPro" id="IPR035418">
    <property type="entry name" value="AraC-bd_2"/>
</dbReference>
<evidence type="ECO:0000313" key="6">
    <source>
        <dbReference type="EMBL" id="MFC4562424.1"/>
    </source>
</evidence>
<dbReference type="SUPFAM" id="SSF46689">
    <property type="entry name" value="Homeodomain-like"/>
    <property type="match status" value="1"/>
</dbReference>
<sequence>MFTKLIDSREFPQRERFDWWWQWMNGTHAPMHLRSEHTEDFRFHGRVMGVGPVQVWRIANDPVVFKRTHALVRASDPERFHITYIQHGYMAADRDGHQTVHRVGQLQTNDTSQRCEMTSTSDDGLVRAICTDMPMDLVALPRKLTDRALGGPISARQGPGSLLAGFLTHLIADAENLNPADGPRLGTVLADLVAAVFTHAADEDKALTPEARRRTLLLGAQAFILDHLHHTDLTPDAVAAAQHVSVRYLHQLFGPTGTTVSAWIRTQRLELARRDLADPALCHMSVGAIGHRWGFPRPAAFTRAFRTAHGMTPTDYRHHHQSPPGTGSAQDHAAAPEG</sequence>
<dbReference type="PROSITE" id="PS01124">
    <property type="entry name" value="HTH_ARAC_FAMILY_2"/>
    <property type="match status" value="1"/>
</dbReference>